<dbReference type="Pfam" id="PF01527">
    <property type="entry name" value="HTH_Tnp_1"/>
    <property type="match status" value="1"/>
</dbReference>
<dbReference type="GO" id="GO:0004803">
    <property type="term" value="F:transposase activity"/>
    <property type="evidence" value="ECO:0007669"/>
    <property type="project" value="InterPro"/>
</dbReference>
<dbReference type="InterPro" id="IPR025948">
    <property type="entry name" value="HTH-like_dom"/>
</dbReference>
<dbReference type="RefSeq" id="WP_244451351.1">
    <property type="nucleotide sequence ID" value="NZ_CP083242.1"/>
</dbReference>
<evidence type="ECO:0000256" key="1">
    <source>
        <dbReference type="SAM" id="MobiDB-lite"/>
    </source>
</evidence>
<feature type="region of interest" description="Disordered" evidence="1">
    <location>
        <begin position="342"/>
        <end position="370"/>
    </location>
</feature>
<dbReference type="InterPro" id="IPR036397">
    <property type="entry name" value="RNaseH_sf"/>
</dbReference>
<dbReference type="Gene3D" id="3.30.420.10">
    <property type="entry name" value="Ribonuclease H-like superfamily/Ribonuclease H"/>
    <property type="match status" value="1"/>
</dbReference>
<dbReference type="InterPro" id="IPR048020">
    <property type="entry name" value="Transpos_IS3"/>
</dbReference>
<dbReference type="InterPro" id="IPR002514">
    <property type="entry name" value="Transposase_8"/>
</dbReference>
<evidence type="ECO:0000259" key="2">
    <source>
        <dbReference type="PROSITE" id="PS50994"/>
    </source>
</evidence>
<gene>
    <name evidence="4" type="ORF">K9D25_23465</name>
    <name evidence="3" type="ORF">K9D25_24090</name>
</gene>
<evidence type="ECO:0000313" key="4">
    <source>
        <dbReference type="EMBL" id="UOK73803.1"/>
    </source>
</evidence>
<dbReference type="InterPro" id="IPR001584">
    <property type="entry name" value="Integrase_cat-core"/>
</dbReference>
<dbReference type="NCBIfam" id="NF033516">
    <property type="entry name" value="transpos_IS3"/>
    <property type="match status" value="1"/>
</dbReference>
<dbReference type="GO" id="GO:0015074">
    <property type="term" value="P:DNA integration"/>
    <property type="evidence" value="ECO:0007669"/>
    <property type="project" value="InterPro"/>
</dbReference>
<evidence type="ECO:0000313" key="5">
    <source>
        <dbReference type="Proteomes" id="UP000831684"/>
    </source>
</evidence>
<keyword evidence="4" id="KW-0614">Plasmid</keyword>
<dbReference type="PROSITE" id="PS50994">
    <property type="entry name" value="INTEGRASE"/>
    <property type="match status" value="1"/>
</dbReference>
<name>A0A9E7ACS4_9HYPH</name>
<organism evidence="4 5">
    <name type="scientific">Ancylobacter polymorphus</name>
    <dbReference type="NCBI Taxonomy" id="223390"/>
    <lineage>
        <taxon>Bacteria</taxon>
        <taxon>Pseudomonadati</taxon>
        <taxon>Pseudomonadota</taxon>
        <taxon>Alphaproteobacteria</taxon>
        <taxon>Hyphomicrobiales</taxon>
        <taxon>Xanthobacteraceae</taxon>
        <taxon>Ancylobacter</taxon>
    </lineage>
</organism>
<dbReference type="EMBL" id="CP083242">
    <property type="protein sequence ID" value="UOK73803.1"/>
    <property type="molecule type" value="Genomic_DNA"/>
</dbReference>
<dbReference type="GO" id="GO:0003677">
    <property type="term" value="F:DNA binding"/>
    <property type="evidence" value="ECO:0007669"/>
    <property type="project" value="InterPro"/>
</dbReference>
<feature type="compositionally biased region" description="Basic and acidic residues" evidence="1">
    <location>
        <begin position="357"/>
        <end position="370"/>
    </location>
</feature>
<dbReference type="InterPro" id="IPR012337">
    <property type="entry name" value="RNaseH-like_sf"/>
</dbReference>
<feature type="domain" description="Integrase catalytic" evidence="2">
    <location>
        <begin position="199"/>
        <end position="360"/>
    </location>
</feature>
<dbReference type="PANTHER" id="PTHR47515">
    <property type="entry name" value="LOW CALCIUM RESPONSE LOCUS PROTEIN T"/>
    <property type="match status" value="1"/>
</dbReference>
<accession>A0A9E7ACS4</accession>
<reference evidence="4" key="1">
    <citation type="submission" date="2021-09" db="EMBL/GenBank/DDBJ databases">
        <title>Network and meta-omics reveal the key degrader and cooperation patterns in an efficient 1,4-dioxane-degrading microbial community.</title>
        <authorList>
            <person name="Dai C."/>
        </authorList>
    </citation>
    <scope>NUCLEOTIDE SEQUENCE</scope>
    <source>
        <strain evidence="4">ZM13</strain>
        <plasmid evidence="4">pC</plasmid>
    </source>
</reference>
<dbReference type="EMBL" id="CP083242">
    <property type="protein sequence ID" value="UOK73744.1"/>
    <property type="molecule type" value="Genomic_DNA"/>
</dbReference>
<sequence length="370" mass="42942">MKKSRFSEEQIIAVLKEHQAGIAVVDICRKHGISDATFYNWRNRYGGMEVSDARRLKALDDENRKLKKLLAESMLDVATLREALGKKLLKPGSRRAFVTWAIEEKSYSQRRACGLIGLAPKTYRYASRRSDDVEIRERLKILAGQRRRFGYRRLHILLRREGIALNHKKLFRLYREERLTVRRRGGRKRALGTRAPMTLPQGPNQRWSLDFVADQLVDGRRFRVLVIVDDFTRECLALVVDTSLSGQRVVRELDALIALRGRPLMVVSDNGTELTSRAILQWQEDSRVEWHYIAPGKPMQNGFVESLNGRFRDECLNEHMFRNLSSARQLIEEWRTDYNAHRPHTSLGGLTPSEFATRSRTDQSENRVQL</sequence>
<dbReference type="KEGG" id="apol:K9D25_24090"/>
<dbReference type="AlphaFoldDB" id="A0A9E7ACS4"/>
<geneLocation type="plasmid" evidence="4 5">
    <name>pC</name>
</geneLocation>
<dbReference type="InterPro" id="IPR009057">
    <property type="entry name" value="Homeodomain-like_sf"/>
</dbReference>
<dbReference type="Pfam" id="PF13683">
    <property type="entry name" value="rve_3"/>
    <property type="match status" value="1"/>
</dbReference>
<dbReference type="KEGG" id="apol:K9D25_23465"/>
<dbReference type="GO" id="GO:0006313">
    <property type="term" value="P:DNA transposition"/>
    <property type="evidence" value="ECO:0007669"/>
    <property type="project" value="InterPro"/>
</dbReference>
<dbReference type="SUPFAM" id="SSF46689">
    <property type="entry name" value="Homeodomain-like"/>
    <property type="match status" value="1"/>
</dbReference>
<dbReference type="PANTHER" id="PTHR47515:SF1">
    <property type="entry name" value="BLR2054 PROTEIN"/>
    <property type="match status" value="1"/>
</dbReference>
<dbReference type="Pfam" id="PF13276">
    <property type="entry name" value="HTH_21"/>
    <property type="match status" value="1"/>
</dbReference>
<proteinExistence type="predicted"/>
<evidence type="ECO:0000313" key="3">
    <source>
        <dbReference type="EMBL" id="UOK73744.1"/>
    </source>
</evidence>
<dbReference type="Proteomes" id="UP000831684">
    <property type="component" value="Plasmid pC"/>
</dbReference>
<protein>
    <submittedName>
        <fullName evidence="4">IS3 family transposase</fullName>
    </submittedName>
</protein>
<dbReference type="SUPFAM" id="SSF53098">
    <property type="entry name" value="Ribonuclease H-like"/>
    <property type="match status" value="1"/>
</dbReference>